<organism evidence="1 2">
    <name type="scientific">Clostridium malenominatum</name>
    <dbReference type="NCBI Taxonomy" id="1539"/>
    <lineage>
        <taxon>Bacteria</taxon>
        <taxon>Bacillati</taxon>
        <taxon>Bacillota</taxon>
        <taxon>Clostridia</taxon>
        <taxon>Eubacteriales</taxon>
        <taxon>Clostridiaceae</taxon>
        <taxon>Clostridium</taxon>
    </lineage>
</organism>
<evidence type="ECO:0000313" key="1">
    <source>
        <dbReference type="EMBL" id="GAA0726270.1"/>
    </source>
</evidence>
<comment type="caution">
    <text evidence="1">The sequence shown here is derived from an EMBL/GenBank/DDBJ whole genome shotgun (WGS) entry which is preliminary data.</text>
</comment>
<reference evidence="1 2" key="1">
    <citation type="journal article" date="2019" name="Int. J. Syst. Evol. Microbiol.">
        <title>The Global Catalogue of Microorganisms (GCM) 10K type strain sequencing project: providing services to taxonomists for standard genome sequencing and annotation.</title>
        <authorList>
            <consortium name="The Broad Institute Genomics Platform"/>
            <consortium name="The Broad Institute Genome Sequencing Center for Infectious Disease"/>
            <person name="Wu L."/>
            <person name="Ma J."/>
        </authorList>
    </citation>
    <scope>NUCLEOTIDE SEQUENCE [LARGE SCALE GENOMIC DNA]</scope>
    <source>
        <strain evidence="1 2">JCM 1405</strain>
    </source>
</reference>
<sequence length="214" mass="25541">MSLVLGKIHYWLFNKIKWFEGLEENILEWSEDKKEFPLEQWKDEIYSKYGMPTEDKPLEEMINTSNIHGWLQDKIFRAEGRQSAWVTRILNKNPEYINDLISIFEKQGTKLGSEYAEKAVVVHPVEIYNMLNDYILEGMPCDRVNETLENNEDMFSWRTTKCLHATHWEEEGGDVNNFYKLREAWVKSFVKALNSSFRYYVTVENATRLHEIKR</sequence>
<dbReference type="RefSeq" id="WP_343769768.1">
    <property type="nucleotide sequence ID" value="NZ_BAAACF010000002.1"/>
</dbReference>
<proteinExistence type="predicted"/>
<evidence type="ECO:0000313" key="2">
    <source>
        <dbReference type="Proteomes" id="UP001500339"/>
    </source>
</evidence>
<dbReference type="Proteomes" id="UP001500339">
    <property type="component" value="Unassembled WGS sequence"/>
</dbReference>
<keyword evidence="2" id="KW-1185">Reference proteome</keyword>
<name>A0ABN1J2A6_9CLOT</name>
<gene>
    <name evidence="1" type="ORF">GCM10008905_22630</name>
</gene>
<dbReference type="EMBL" id="BAAACF010000002">
    <property type="protein sequence ID" value="GAA0726270.1"/>
    <property type="molecule type" value="Genomic_DNA"/>
</dbReference>
<accession>A0ABN1J2A6</accession>
<protein>
    <submittedName>
        <fullName evidence="1">Uncharacterized protein</fullName>
    </submittedName>
</protein>